<dbReference type="EMBL" id="QKTW01000011">
    <property type="protein sequence ID" value="PZF73487.1"/>
    <property type="molecule type" value="Genomic_DNA"/>
</dbReference>
<proteinExistence type="predicted"/>
<dbReference type="Proteomes" id="UP000248745">
    <property type="component" value="Unassembled WGS sequence"/>
</dbReference>
<feature type="domain" description="Secretion system C-terminal sorting" evidence="2">
    <location>
        <begin position="531"/>
        <end position="607"/>
    </location>
</feature>
<sequence>MKKFFLPFLLSAAFIGRTSAQTVTVVNVQDSISTNTHWTNDQQYLLKGYVYVTAGATLTIDSGTIIKGDKNTKGSLIVERGAKLIAVGTPTAPIVFTSNQAPGNRSYGDWGGVILCGKAPNNWASGTSQVEGGPRSLYGGTDAHDNSGQLSYVRIEFPGIAFSPNNEINGLTLCSVGDGTQLDHIQVSYSGDDSYEWFGGTVNAKYLVALGTWDDDFDTDNGYKGKNQFVASLRANAADQSGSKAFESDSYQTGTVTGLTDTTGLTAPVFSNATILGPIQNPANFASVDPNFVSALHIRRGSALSLVNSIVVGYPAGVLIDESAAAFGSTVANITADRVQFRHNIVAGIPTASTPSRKEFMYVVDGARSLTPTNLNADTVTNNPFNPFAGPFSWGLNPAFGNKIYTSQSGDVRLQDPFNMTNPNMVPTSTSPIVYNAAHTFNPNNPLNPDTTGNYANYNMPGFAPNFNDNKSSDAFFTKVNYVGAFAGTGTTNDNWMSGWCNFDPLHTDYSKVNTPTAVATLPTNVQSAVVFPNPAANNATVMVQLKDAGTLRVVVADITGKLVKEVFAGDKVSGTQNIDINLSDMNTGLYMVLIQSNGTQKNAKLSVIK</sequence>
<dbReference type="InterPro" id="IPR026444">
    <property type="entry name" value="Secre_tail"/>
</dbReference>
<dbReference type="OrthoDB" id="1521716at2"/>
<evidence type="ECO:0000313" key="4">
    <source>
        <dbReference type="Proteomes" id="UP000248745"/>
    </source>
</evidence>
<keyword evidence="4" id="KW-1185">Reference proteome</keyword>
<dbReference type="PANTHER" id="PTHR41339">
    <property type="entry name" value="LIPL48"/>
    <property type="match status" value="1"/>
</dbReference>
<dbReference type="RefSeq" id="WP_110998214.1">
    <property type="nucleotide sequence ID" value="NZ_QKTW01000011.1"/>
</dbReference>
<dbReference type="PANTHER" id="PTHR41339:SF1">
    <property type="entry name" value="SECRETED PROTEIN"/>
    <property type="match status" value="1"/>
</dbReference>
<evidence type="ECO:0000256" key="1">
    <source>
        <dbReference type="SAM" id="SignalP"/>
    </source>
</evidence>
<dbReference type="NCBIfam" id="TIGR04183">
    <property type="entry name" value="Por_Secre_tail"/>
    <property type="match status" value="1"/>
</dbReference>
<gene>
    <name evidence="3" type="ORF">DN068_07115</name>
</gene>
<dbReference type="Pfam" id="PF18962">
    <property type="entry name" value="Por_Secre_tail"/>
    <property type="match status" value="1"/>
</dbReference>
<keyword evidence="1" id="KW-0732">Signal</keyword>
<feature type="signal peptide" evidence="1">
    <location>
        <begin position="1"/>
        <end position="20"/>
    </location>
</feature>
<name>A0A2W2BC73_9BACT</name>
<reference evidence="3 4" key="1">
    <citation type="submission" date="2018-06" db="EMBL/GenBank/DDBJ databases">
        <title>Mucibacter soli gen. nov., sp. nov., a new member of the family Chitinophagaceae producing mucin.</title>
        <authorList>
            <person name="Kim M.-K."/>
            <person name="Park S."/>
            <person name="Kim T.-S."/>
            <person name="Joung Y."/>
            <person name="Han J.-H."/>
            <person name="Kim S.B."/>
        </authorList>
    </citation>
    <scope>NUCLEOTIDE SEQUENCE [LARGE SCALE GENOMIC DNA]</scope>
    <source>
        <strain evidence="3 4">R1-15</strain>
    </source>
</reference>
<comment type="caution">
    <text evidence="3">The sequence shown here is derived from an EMBL/GenBank/DDBJ whole genome shotgun (WGS) entry which is preliminary data.</text>
</comment>
<dbReference type="AlphaFoldDB" id="A0A2W2BC73"/>
<organism evidence="3 4">
    <name type="scientific">Taibaiella soli</name>
    <dbReference type="NCBI Taxonomy" id="1649169"/>
    <lineage>
        <taxon>Bacteria</taxon>
        <taxon>Pseudomonadati</taxon>
        <taxon>Bacteroidota</taxon>
        <taxon>Chitinophagia</taxon>
        <taxon>Chitinophagales</taxon>
        <taxon>Chitinophagaceae</taxon>
        <taxon>Taibaiella</taxon>
    </lineage>
</organism>
<evidence type="ECO:0000313" key="3">
    <source>
        <dbReference type="EMBL" id="PZF73487.1"/>
    </source>
</evidence>
<feature type="chain" id="PRO_5016012815" evidence="1">
    <location>
        <begin position="21"/>
        <end position="610"/>
    </location>
</feature>
<protein>
    <submittedName>
        <fullName evidence="3">T9SS C-terminal target domain-containing protein</fullName>
    </submittedName>
</protein>
<accession>A0A2W2BC73</accession>
<evidence type="ECO:0000259" key="2">
    <source>
        <dbReference type="Pfam" id="PF18962"/>
    </source>
</evidence>